<dbReference type="RefSeq" id="WP_346752711.1">
    <property type="nucleotide sequence ID" value="NZ_JAUJEA010000005.1"/>
</dbReference>
<keyword evidence="2" id="KW-0479">Metal-binding</keyword>
<evidence type="ECO:0000256" key="3">
    <source>
        <dbReference type="ARBA" id="ARBA00022801"/>
    </source>
</evidence>
<evidence type="ECO:0000256" key="5">
    <source>
        <dbReference type="ARBA" id="ARBA00023277"/>
    </source>
</evidence>
<name>A0ABT8KPM8_9BACT</name>
<evidence type="ECO:0000256" key="4">
    <source>
        <dbReference type="ARBA" id="ARBA00022842"/>
    </source>
</evidence>
<keyword evidence="5" id="KW-0119">Carbohydrate metabolism</keyword>
<dbReference type="Proteomes" id="UP001172082">
    <property type="component" value="Unassembled WGS sequence"/>
</dbReference>
<protein>
    <submittedName>
        <fullName evidence="6">ChbG/HpnK family deacetylase</fullName>
    </submittedName>
</protein>
<dbReference type="PANTHER" id="PTHR31609">
    <property type="entry name" value="YDJC DEACETYLASE FAMILY MEMBER"/>
    <property type="match status" value="1"/>
</dbReference>
<comment type="cofactor">
    <cofactor evidence="1">
        <name>Mg(2+)</name>
        <dbReference type="ChEBI" id="CHEBI:18420"/>
    </cofactor>
</comment>
<evidence type="ECO:0000256" key="2">
    <source>
        <dbReference type="ARBA" id="ARBA00022723"/>
    </source>
</evidence>
<dbReference type="Gene3D" id="3.20.20.370">
    <property type="entry name" value="Glycoside hydrolase/deacetylase"/>
    <property type="match status" value="1"/>
</dbReference>
<keyword evidence="4" id="KW-0460">Magnesium</keyword>
<organism evidence="6 7">
    <name type="scientific">Splendidivirga corallicola</name>
    <dbReference type="NCBI Taxonomy" id="3051826"/>
    <lineage>
        <taxon>Bacteria</taxon>
        <taxon>Pseudomonadati</taxon>
        <taxon>Bacteroidota</taxon>
        <taxon>Cytophagia</taxon>
        <taxon>Cytophagales</taxon>
        <taxon>Splendidivirgaceae</taxon>
        <taxon>Splendidivirga</taxon>
    </lineage>
</organism>
<dbReference type="InterPro" id="IPR006879">
    <property type="entry name" value="YdjC-like"/>
</dbReference>
<evidence type="ECO:0000313" key="6">
    <source>
        <dbReference type="EMBL" id="MDN5202689.1"/>
    </source>
</evidence>
<evidence type="ECO:0000256" key="1">
    <source>
        <dbReference type="ARBA" id="ARBA00001946"/>
    </source>
</evidence>
<dbReference type="InterPro" id="IPR011330">
    <property type="entry name" value="Glyco_hydro/deAcase_b/a-brl"/>
</dbReference>
<evidence type="ECO:0000313" key="7">
    <source>
        <dbReference type="Proteomes" id="UP001172082"/>
    </source>
</evidence>
<proteinExistence type="predicted"/>
<accession>A0ABT8KPM8</accession>
<dbReference type="EMBL" id="JAUJEA010000005">
    <property type="protein sequence ID" value="MDN5202689.1"/>
    <property type="molecule type" value="Genomic_DNA"/>
</dbReference>
<dbReference type="PANTHER" id="PTHR31609:SF1">
    <property type="entry name" value="CARBOHYDRATE DEACETYLASE"/>
    <property type="match status" value="1"/>
</dbReference>
<sequence length="310" mass="34948">MTGSTDFLKTIAIGIFLILLGCHAEKSNQASQEPIAPSEQGNEKPETVVLFRIDDIGMNHAVNLALKDLAQTKIPLSASVMFNCPWYQEAVEILKENPQISVGVHLTLNAEWKYYRWGPVIGKTLASSLVDSTGYFLPSTAEFLASNYKLEEVEQELEAQIKRALSTGLKIDYIDFHMRTALATPELKRITEKLAEKYDLKMSMFMDEAYKTMFNTEIDQKSNDLIDHLSNKLDHTKVNLVIIHVAHANPEMNVLVDMNNPTMNTQDGKPLVSSHRQAELDALLSEEVKKVIEENNIRIVSYADMPIRQP</sequence>
<reference evidence="6" key="1">
    <citation type="submission" date="2023-06" db="EMBL/GenBank/DDBJ databases">
        <title>Genomic of Parafulvivirga corallium.</title>
        <authorList>
            <person name="Wang G."/>
        </authorList>
    </citation>
    <scope>NUCLEOTIDE SEQUENCE</scope>
    <source>
        <strain evidence="6">BMA10</strain>
    </source>
</reference>
<dbReference type="SUPFAM" id="SSF88713">
    <property type="entry name" value="Glycoside hydrolase/deacetylase"/>
    <property type="match status" value="1"/>
</dbReference>
<comment type="caution">
    <text evidence="6">The sequence shown here is derived from an EMBL/GenBank/DDBJ whole genome shotgun (WGS) entry which is preliminary data.</text>
</comment>
<keyword evidence="3" id="KW-0378">Hydrolase</keyword>
<dbReference type="Pfam" id="PF04794">
    <property type="entry name" value="YdjC"/>
    <property type="match status" value="1"/>
</dbReference>
<gene>
    <name evidence="6" type="ORF">QQ008_14970</name>
</gene>
<keyword evidence="7" id="KW-1185">Reference proteome</keyword>